<evidence type="ECO:0000259" key="4">
    <source>
        <dbReference type="Pfam" id="PF01420"/>
    </source>
</evidence>
<name>A0A3P3Q5M7_9FIRM</name>
<keyword evidence="2" id="KW-0680">Restriction system</keyword>
<accession>A0A3P3Q5M7</accession>
<dbReference type="PANTHER" id="PTHR30408:SF12">
    <property type="entry name" value="TYPE I RESTRICTION ENZYME MJAVIII SPECIFICITY SUBUNIT"/>
    <property type="match status" value="1"/>
</dbReference>
<evidence type="ECO:0000313" key="6">
    <source>
        <dbReference type="Proteomes" id="UP000276982"/>
    </source>
</evidence>
<dbReference type="InterPro" id="IPR000055">
    <property type="entry name" value="Restrct_endonuc_typeI_TRD"/>
</dbReference>
<evidence type="ECO:0000256" key="1">
    <source>
        <dbReference type="ARBA" id="ARBA00010923"/>
    </source>
</evidence>
<evidence type="ECO:0000256" key="3">
    <source>
        <dbReference type="ARBA" id="ARBA00023125"/>
    </source>
</evidence>
<dbReference type="GO" id="GO:0003677">
    <property type="term" value="F:DNA binding"/>
    <property type="evidence" value="ECO:0007669"/>
    <property type="project" value="UniProtKB-KW"/>
</dbReference>
<evidence type="ECO:0000256" key="2">
    <source>
        <dbReference type="ARBA" id="ARBA00022747"/>
    </source>
</evidence>
<dbReference type="GO" id="GO:0004519">
    <property type="term" value="F:endonuclease activity"/>
    <property type="evidence" value="ECO:0007669"/>
    <property type="project" value="UniProtKB-KW"/>
</dbReference>
<keyword evidence="6" id="KW-1185">Reference proteome</keyword>
<dbReference type="PANTHER" id="PTHR30408">
    <property type="entry name" value="TYPE-1 RESTRICTION ENZYME ECOKI SPECIFICITY PROTEIN"/>
    <property type="match status" value="1"/>
</dbReference>
<feature type="domain" description="Type I restriction modification DNA specificity" evidence="4">
    <location>
        <begin position="224"/>
        <end position="401"/>
    </location>
</feature>
<proteinExistence type="inferred from homology"/>
<dbReference type="Pfam" id="PF01420">
    <property type="entry name" value="Methylase_S"/>
    <property type="match status" value="2"/>
</dbReference>
<dbReference type="InterPro" id="IPR044946">
    <property type="entry name" value="Restrct_endonuc_typeI_TRD_sf"/>
</dbReference>
<dbReference type="Gene3D" id="3.90.220.20">
    <property type="entry name" value="DNA methylase specificity domains"/>
    <property type="match status" value="2"/>
</dbReference>
<dbReference type="EMBL" id="RRCM01000001">
    <property type="protein sequence ID" value="RRJ16491.1"/>
    <property type="molecule type" value="Genomic_DNA"/>
</dbReference>
<dbReference type="InterPro" id="IPR052021">
    <property type="entry name" value="Type-I_RS_S_subunit"/>
</dbReference>
<comment type="caution">
    <text evidence="5">The sequence shown here is derived from an EMBL/GenBank/DDBJ whole genome shotgun (WGS) entry which is preliminary data.</text>
</comment>
<dbReference type="SUPFAM" id="SSF116734">
    <property type="entry name" value="DNA methylase specificity domain"/>
    <property type="match status" value="2"/>
</dbReference>
<keyword evidence="5" id="KW-0255">Endonuclease</keyword>
<keyword evidence="5" id="KW-0540">Nuclease</keyword>
<dbReference type="Proteomes" id="UP000276982">
    <property type="component" value="Unassembled WGS sequence"/>
</dbReference>
<evidence type="ECO:0000313" key="5">
    <source>
        <dbReference type="EMBL" id="RRJ16491.1"/>
    </source>
</evidence>
<dbReference type="Gene3D" id="1.10.287.1120">
    <property type="entry name" value="Bipartite methylase S protein"/>
    <property type="match status" value="1"/>
</dbReference>
<gene>
    <name evidence="5" type="ORF">EHW90_05740</name>
</gene>
<comment type="similarity">
    <text evidence="1">Belongs to the type-I restriction system S methylase family.</text>
</comment>
<dbReference type="GO" id="GO:0009307">
    <property type="term" value="P:DNA restriction-modification system"/>
    <property type="evidence" value="ECO:0007669"/>
    <property type="project" value="UniProtKB-KW"/>
</dbReference>
<keyword evidence="5" id="KW-0378">Hydrolase</keyword>
<protein>
    <submittedName>
        <fullName evidence="5">Restriction endonuclease subunit S</fullName>
    </submittedName>
</protein>
<feature type="domain" description="Type I restriction modification DNA specificity" evidence="4">
    <location>
        <begin position="14"/>
        <end position="196"/>
    </location>
</feature>
<reference evidence="5 6" key="1">
    <citation type="submission" date="2018-11" db="EMBL/GenBank/DDBJ databases">
        <title>Genome sequencing of Lachnoanaerobaculum orale DSM 24553T.</title>
        <authorList>
            <person name="Kook J.-K."/>
            <person name="Park S.-N."/>
            <person name="Lim Y.K."/>
        </authorList>
    </citation>
    <scope>NUCLEOTIDE SEQUENCE [LARGE SCALE GENOMIC DNA]</scope>
    <source>
        <strain evidence="5 6">DSM 24553</strain>
    </source>
</reference>
<dbReference type="AlphaFoldDB" id="A0A3P3Q5M7"/>
<dbReference type="RefSeq" id="WP_124951940.1">
    <property type="nucleotide sequence ID" value="NZ_RRCM01000001.1"/>
</dbReference>
<sequence>MSRVPRIRFKGFEEDWEQRKLVRLCEKFTDGDWIESKDQSNFGVRLIQTGNIGLGEYIDKSNNKKWISEETFGRLNCEEVFAGDILISRLPEPAGRACIVPSLGTKIIAAVDCTIVRVATQINSKYLLQYLSSQSYFDDVNTCLAGGTRQRISRSNLADFNIPIPANYEEQKAIGEFLFCLDHLITLHQRKLEKLKIIKKSMLEHLFSKNGEKTPKIRFSGFTKDWEQRKLGEIADKVVEKNFQLQERDVFTNSAEFGIIDQKDFFDHEIVNKNNIGGYYIVSPNDFVYNPRISVTAPVGPINRNKLCKRGIMSPLYTVFHPRNMNETFLEFYFKTNKWHKFMEYNGDSGARSDRFSIKTELFYAMTIPFPSREEQSKVGICFESINHLITLHQSKLEKLQKIKKSMLESMFV</sequence>
<organism evidence="5 6">
    <name type="scientific">Lachnoanaerobaculum orale</name>
    <dbReference type="NCBI Taxonomy" id="979627"/>
    <lineage>
        <taxon>Bacteria</taxon>
        <taxon>Bacillati</taxon>
        <taxon>Bacillota</taxon>
        <taxon>Clostridia</taxon>
        <taxon>Lachnospirales</taxon>
        <taxon>Lachnospiraceae</taxon>
        <taxon>Lachnoanaerobaculum</taxon>
    </lineage>
</organism>
<keyword evidence="3" id="KW-0238">DNA-binding</keyword>